<dbReference type="KEGG" id="swf:E3E12_06930"/>
<keyword evidence="3" id="KW-0677">Repeat</keyword>
<feature type="domain" description="Squalene cyclase N-terminal" evidence="6">
    <location>
        <begin position="12"/>
        <end position="297"/>
    </location>
</feature>
<organism evidence="7 8">
    <name type="scientific">Formicincola oecophyllae</name>
    <dbReference type="NCBI Taxonomy" id="2558361"/>
    <lineage>
        <taxon>Bacteria</taxon>
        <taxon>Pseudomonadati</taxon>
        <taxon>Pseudomonadota</taxon>
        <taxon>Alphaproteobacteria</taxon>
        <taxon>Acetobacterales</taxon>
        <taxon>Acetobacteraceae</taxon>
        <taxon>Formicincola</taxon>
    </lineage>
</organism>
<dbReference type="InterPro" id="IPR018333">
    <property type="entry name" value="Squalene_cyclase"/>
</dbReference>
<protein>
    <submittedName>
        <fullName evidence="7">Squalene--hopene cyclase</fullName>
        <ecNumber evidence="7">5.4.99.17</ecNumber>
    </submittedName>
</protein>
<reference evidence="7 8" key="1">
    <citation type="submission" date="2019-03" db="EMBL/GenBank/DDBJ databases">
        <title>The complete genome sequence of Swingsia_sp. F3b2 LMG30590(T).</title>
        <authorList>
            <person name="Chua K.-O."/>
            <person name="Chan K.-G."/>
            <person name="See-Too W.-S."/>
        </authorList>
    </citation>
    <scope>NUCLEOTIDE SEQUENCE [LARGE SCALE GENOMIC DNA]</scope>
    <source>
        <strain evidence="7 8">F3b2</strain>
    </source>
</reference>
<comment type="pathway">
    <text evidence="1">Secondary metabolite biosynthesis; hopanoid biosynthesis.</text>
</comment>
<dbReference type="OrthoDB" id="9758578at2"/>
<evidence type="ECO:0000313" key="7">
    <source>
        <dbReference type="EMBL" id="QDH13958.1"/>
    </source>
</evidence>
<dbReference type="UniPathway" id="UPA00337"/>
<dbReference type="InterPro" id="IPR006400">
    <property type="entry name" value="Hopene-cyclase"/>
</dbReference>
<dbReference type="InterPro" id="IPR008930">
    <property type="entry name" value="Terpenoid_cyclase/PrenylTrfase"/>
</dbReference>
<dbReference type="SFLD" id="SFLDG01016">
    <property type="entry name" value="Prenyltransferase_Like_2"/>
    <property type="match status" value="1"/>
</dbReference>
<accession>A0A4Y6UBL0</accession>
<evidence type="ECO:0000256" key="1">
    <source>
        <dbReference type="ARBA" id="ARBA00004999"/>
    </source>
</evidence>
<dbReference type="AlphaFoldDB" id="A0A4Y6UBL0"/>
<evidence type="ECO:0000259" key="6">
    <source>
        <dbReference type="Pfam" id="PF13249"/>
    </source>
</evidence>
<keyword evidence="4 7" id="KW-0413">Isomerase</keyword>
<dbReference type="Proteomes" id="UP000318709">
    <property type="component" value="Chromosome"/>
</dbReference>
<dbReference type="Gene3D" id="1.50.10.20">
    <property type="match status" value="2"/>
</dbReference>
<dbReference type="NCBIfam" id="TIGR01787">
    <property type="entry name" value="squalene_cyclas"/>
    <property type="match status" value="1"/>
</dbReference>
<dbReference type="InterPro" id="IPR032697">
    <property type="entry name" value="SQ_cyclase_N"/>
</dbReference>
<feature type="domain" description="Squalene cyclase C-terminal" evidence="5">
    <location>
        <begin position="307"/>
        <end position="630"/>
    </location>
</feature>
<dbReference type="EC" id="5.4.99.17" evidence="7"/>
<evidence type="ECO:0000256" key="4">
    <source>
        <dbReference type="ARBA" id="ARBA00023235"/>
    </source>
</evidence>
<evidence type="ECO:0000259" key="5">
    <source>
        <dbReference type="Pfam" id="PF13243"/>
    </source>
</evidence>
<evidence type="ECO:0000256" key="3">
    <source>
        <dbReference type="ARBA" id="ARBA00022737"/>
    </source>
</evidence>
<dbReference type="GO" id="GO:0005811">
    <property type="term" value="C:lipid droplet"/>
    <property type="evidence" value="ECO:0007669"/>
    <property type="project" value="InterPro"/>
</dbReference>
<keyword evidence="8" id="KW-1185">Reference proteome</keyword>
<comment type="similarity">
    <text evidence="2">Belongs to the terpene cyclase/mutase family.</text>
</comment>
<sequence length="643" mass="71615">MNESDVVEQAVDAAHGALQAMQKADGHWVFELEADATIPAEYVLLEHFLDRINPELERKMGAYLRRIQGAHGGWPLYEDGDFDLSASVKAYFALKALGDDPEAPHMRRARTEILRHGGAERANVFTRIQLALYGEVPWDAVPVMPPEIMLLPSAGFFSVWNMAYWSRTVIAPLLVLCDLRPIAVNPRGVHVQELFCTPPAQIKDWIRGPYRSWWGPVFKGLDSALRPMVRHFPRKLHKKAMRACLRFIAPRLSDGGLGAIYPAMANVVMMMRALGVPDSDPRAKQAWQALQDLMVDRGHEAYCQPCVSPVWDTGLAGLAMLEASDGPRATLPEATRRQLASTAAWLRSQQILDVVGDWAVNAPGLRPGGWAFQYDNAYYPDVDDTAVVGMFLHRQDPVENAEAIARAREWIIGMQSRDGGWGAFDIDNDLDVLNHIPFADHGALLDPPTADVTARCVSFLAQLGHAEDKPAIERALAWLRKEQERSGSWFGRWGTNYIYGTWSVLCAFNAAGVPPEDPAVQKAVAWLERVQRPDGGWGEDCASYEGAPEGVYEESLPSQTAWALLALMAAGRHGTKAVERGVAWLAAQQDGEGRWHEKPFNAVGFPKVFYLRYHGYKQFFPLLALARYRNLEDSNTGRVEHGF</sequence>
<dbReference type="RefSeq" id="WP_141443666.1">
    <property type="nucleotide sequence ID" value="NZ_CP038231.1"/>
</dbReference>
<dbReference type="GO" id="GO:0016104">
    <property type="term" value="P:triterpenoid biosynthetic process"/>
    <property type="evidence" value="ECO:0007669"/>
    <property type="project" value="InterPro"/>
</dbReference>
<dbReference type="CDD" id="cd02892">
    <property type="entry name" value="SQCY_1"/>
    <property type="match status" value="1"/>
</dbReference>
<dbReference type="Pfam" id="PF13243">
    <property type="entry name" value="SQHop_cyclase_C"/>
    <property type="match status" value="1"/>
</dbReference>
<dbReference type="NCBIfam" id="TIGR01507">
    <property type="entry name" value="hopene_cyclase"/>
    <property type="match status" value="1"/>
</dbReference>
<evidence type="ECO:0000313" key="8">
    <source>
        <dbReference type="Proteomes" id="UP000318709"/>
    </source>
</evidence>
<evidence type="ECO:0000256" key="2">
    <source>
        <dbReference type="ARBA" id="ARBA00009755"/>
    </source>
</evidence>
<dbReference type="SUPFAM" id="SSF48239">
    <property type="entry name" value="Terpenoid cyclases/Protein prenyltransferases"/>
    <property type="match status" value="2"/>
</dbReference>
<dbReference type="PANTHER" id="PTHR11764">
    <property type="entry name" value="TERPENE CYCLASE/MUTASE FAMILY MEMBER"/>
    <property type="match status" value="1"/>
</dbReference>
<proteinExistence type="inferred from homology"/>
<dbReference type="Pfam" id="PF13249">
    <property type="entry name" value="SQHop_cyclase_N"/>
    <property type="match status" value="1"/>
</dbReference>
<dbReference type="GO" id="GO:0051007">
    <property type="term" value="F:squalene-hopene cyclase activity"/>
    <property type="evidence" value="ECO:0007669"/>
    <property type="project" value="UniProtKB-EC"/>
</dbReference>
<name>A0A4Y6UBL0_9PROT</name>
<gene>
    <name evidence="7" type="primary">shc</name>
    <name evidence="7" type="ORF">E3E12_06930</name>
</gene>
<dbReference type="PANTHER" id="PTHR11764:SF20">
    <property type="entry name" value="LANOSTEROL SYNTHASE"/>
    <property type="match status" value="1"/>
</dbReference>
<dbReference type="InterPro" id="IPR032696">
    <property type="entry name" value="SQ_cyclase_C"/>
</dbReference>
<dbReference type="EMBL" id="CP038231">
    <property type="protein sequence ID" value="QDH13958.1"/>
    <property type="molecule type" value="Genomic_DNA"/>
</dbReference>